<accession>A0A4P6MTY2</accession>
<proteinExistence type="predicted"/>
<protein>
    <submittedName>
        <fullName evidence="1">Uncharacterized protein</fullName>
    </submittedName>
</protein>
<dbReference type="NCBIfam" id="NF045999">
    <property type="entry name" value="MAG1140_fam"/>
    <property type="match status" value="1"/>
</dbReference>
<sequence length="78" mass="8849">MAPEKSLFYIEKNKLLTIAYSGKIYTLKVAAINTIDNNVFVTFYNLPQDIKLIPNTTIDGVLIYNKTTLIDALFANNY</sequence>
<dbReference type="RefSeq" id="WP_130429634.1">
    <property type="nucleotide sequence ID" value="NZ_CP034841.1"/>
</dbReference>
<evidence type="ECO:0000313" key="2">
    <source>
        <dbReference type="Proteomes" id="UP000289326"/>
    </source>
</evidence>
<dbReference type="OrthoDB" id="400593at2"/>
<organism evidence="1 2">
    <name type="scientific">Mycoplasmopsis phocirhinis</name>
    <dbReference type="NCBI Taxonomy" id="142650"/>
    <lineage>
        <taxon>Bacteria</taxon>
        <taxon>Bacillati</taxon>
        <taxon>Mycoplasmatota</taxon>
        <taxon>Mycoplasmoidales</taxon>
        <taxon>Metamycoplasmataceae</taxon>
        <taxon>Mycoplasmopsis</taxon>
    </lineage>
</organism>
<name>A0A4P6MTY2_9BACT</name>
<reference evidence="1 2" key="1">
    <citation type="submission" date="2019-01" db="EMBL/GenBank/DDBJ databases">
        <title>Complete sequence and annotation of the Mycoplasma phocirhinis strain 852T genome.</title>
        <authorList>
            <person name="Frasca S.Jr."/>
            <person name="Kutish G.F."/>
            <person name="Castellanos Gell J."/>
            <person name="Michaels D.L."/>
            <person name="Brown D.R."/>
        </authorList>
    </citation>
    <scope>NUCLEOTIDE SEQUENCE [LARGE SCALE GENOMIC DNA]</scope>
    <source>
        <strain evidence="1 2">852</strain>
    </source>
</reference>
<dbReference type="AlphaFoldDB" id="A0A4P6MTY2"/>
<dbReference type="EMBL" id="CP034841">
    <property type="protein sequence ID" value="QBF34857.1"/>
    <property type="molecule type" value="Genomic_DNA"/>
</dbReference>
<gene>
    <name evidence="1" type="ORF">EG856_02960</name>
</gene>
<evidence type="ECO:0000313" key="1">
    <source>
        <dbReference type="EMBL" id="QBF34857.1"/>
    </source>
</evidence>
<keyword evidence="2" id="KW-1185">Reference proteome</keyword>
<dbReference type="KEGG" id="mphi:EG856_02960"/>
<dbReference type="Proteomes" id="UP000289326">
    <property type="component" value="Chromosome"/>
</dbReference>